<dbReference type="RefSeq" id="WP_264516490.1">
    <property type="nucleotide sequence ID" value="NZ_JAPDDR010000020.1"/>
</dbReference>
<sequence length="96" mass="10784">MTADQAKELSHLLARVGAQLNQSAAFVRDHDTAENFTQYRDVVGKLMGDLYLDAMVPLYHRFPELLPDYLGGPYKIPESVYQPTFYDCGTEADDPA</sequence>
<dbReference type="Proteomes" id="UP001165653">
    <property type="component" value="Unassembled WGS sequence"/>
</dbReference>
<accession>A0ABT3GAK3</accession>
<proteinExistence type="predicted"/>
<evidence type="ECO:0000313" key="1">
    <source>
        <dbReference type="EMBL" id="MCW1916871.1"/>
    </source>
</evidence>
<protein>
    <submittedName>
        <fullName evidence="1">Uncharacterized protein</fullName>
    </submittedName>
</protein>
<organism evidence="1 2">
    <name type="scientific">Luteolibacter rhizosphaerae</name>
    <dbReference type="NCBI Taxonomy" id="2989719"/>
    <lineage>
        <taxon>Bacteria</taxon>
        <taxon>Pseudomonadati</taxon>
        <taxon>Verrucomicrobiota</taxon>
        <taxon>Verrucomicrobiia</taxon>
        <taxon>Verrucomicrobiales</taxon>
        <taxon>Verrucomicrobiaceae</taxon>
        <taxon>Luteolibacter</taxon>
    </lineage>
</organism>
<keyword evidence="2" id="KW-1185">Reference proteome</keyword>
<dbReference type="EMBL" id="JAPDDR010000020">
    <property type="protein sequence ID" value="MCW1916871.1"/>
    <property type="molecule type" value="Genomic_DNA"/>
</dbReference>
<evidence type="ECO:0000313" key="2">
    <source>
        <dbReference type="Proteomes" id="UP001165653"/>
    </source>
</evidence>
<reference evidence="1" key="1">
    <citation type="submission" date="2022-10" db="EMBL/GenBank/DDBJ databases">
        <title>Luteolibacter sp. GHJ8, whole genome shotgun sequencing project.</title>
        <authorList>
            <person name="Zhao G."/>
            <person name="Shen L."/>
        </authorList>
    </citation>
    <scope>NUCLEOTIDE SEQUENCE</scope>
    <source>
        <strain evidence="1">GHJ8</strain>
    </source>
</reference>
<name>A0ABT3GAK3_9BACT</name>
<comment type="caution">
    <text evidence="1">The sequence shown here is derived from an EMBL/GenBank/DDBJ whole genome shotgun (WGS) entry which is preliminary data.</text>
</comment>
<gene>
    <name evidence="1" type="ORF">OJ996_25000</name>
</gene>